<dbReference type="InterPro" id="IPR018834">
    <property type="entry name" value="DNA/RNA-bd_Est1-type"/>
</dbReference>
<dbReference type="SUPFAM" id="SSF48452">
    <property type="entry name" value="TPR-like"/>
    <property type="match status" value="1"/>
</dbReference>
<dbReference type="PANTHER" id="PTHR15696:SF7">
    <property type="entry name" value="NONSENSE-MEDIATED MRNA DECAY FACTOR"/>
    <property type="match status" value="1"/>
</dbReference>
<dbReference type="Pfam" id="PF10374">
    <property type="entry name" value="EST1"/>
    <property type="match status" value="1"/>
</dbReference>
<dbReference type="Gene3D" id="1.25.40.10">
    <property type="entry name" value="Tetratricopeptide repeat domain"/>
    <property type="match status" value="1"/>
</dbReference>
<dbReference type="Gene3D" id="3.40.50.1010">
    <property type="entry name" value="5'-nuclease"/>
    <property type="match status" value="1"/>
</dbReference>
<keyword evidence="1" id="KW-0866">Nonsense-mediated mRNA decay</keyword>
<dbReference type="InterPro" id="IPR011990">
    <property type="entry name" value="TPR-like_helical_dom_sf"/>
</dbReference>
<dbReference type="InterPro" id="IPR019458">
    <property type="entry name" value="Est1-like_N"/>
</dbReference>
<feature type="domain" description="DNA/RNA-binding" evidence="2">
    <location>
        <begin position="198"/>
        <end position="384"/>
    </location>
</feature>
<name>A0ABM3YQW0_PANGU</name>
<keyword evidence="4" id="KW-1185">Reference proteome</keyword>
<dbReference type="Pfam" id="PF10373">
    <property type="entry name" value="EST1_DNA_bind"/>
    <property type="match status" value="1"/>
</dbReference>
<dbReference type="RefSeq" id="XP_060538507.1">
    <property type="nucleotide sequence ID" value="XM_060682524.1"/>
</dbReference>
<accession>A0ABM3YQW0</accession>
<evidence type="ECO:0000313" key="5">
    <source>
        <dbReference type="RefSeq" id="XP_060538507.1"/>
    </source>
</evidence>
<dbReference type="GeneID" id="117657679"/>
<evidence type="ECO:0000256" key="1">
    <source>
        <dbReference type="ARBA" id="ARBA00023161"/>
    </source>
</evidence>
<protein>
    <submittedName>
        <fullName evidence="5">Nonsense-mediated mRNA decay factor SMG5</fullName>
    </submittedName>
</protein>
<sequence>MSQGSGSGGGGGEPEAKALHTKRLYRAVVEAVHRLDLILGNKAAYQEVFKPENISLRNKLRELCVKLMFLHPVDYGRKAEELLWRKVYYEVIQLIKTNKKHIHSRSTLECAYRTHLIAGIGFYQHLLLYIQSHYQLELQCCIDWTHVTDPLIGCKKPVSASEKEMDWAQIACHRCLVYLGDLARYQNELAGVDTELLAERFYYQALSVAPQIGMPFNQLGTLAGSKYYNVEATYCYLRCIQSEVSFEGAYGNLKRLYDKAAKMYHQLKKCETRKLSSSKKRCKDIKRLLVSFMYLQSLFQPKSSSADSELTSLCQSVLEELNLCLFYLPSSPHPSSTTEEEEEWENGCSFLPDLLIFRMIVICLMSVHSLKRAGKWHTWQPASQKLVPVFSLNVLARTAGNQRTTYLYRITSYFIEASILGQRIRDAEFRPPLDGGKASRVVFYISFPPPNGRPDIFAGTFGSVVVVPRGLAVPGGAFANRFSLSPLLPCFNLPPFLPRNLYKILDSCKQLTASQGGSEDDTAGMVTVITGFQLEDPSKLSAPMQSAIQAAASASIEIQNVVEFYKQWKEMG</sequence>
<dbReference type="InterPro" id="IPR045153">
    <property type="entry name" value="Est1/Ebs1-like"/>
</dbReference>
<organism evidence="4 5">
    <name type="scientific">Pantherophis guttatus</name>
    <name type="common">Corn snake</name>
    <name type="synonym">Elaphe guttata</name>
    <dbReference type="NCBI Taxonomy" id="94885"/>
    <lineage>
        <taxon>Eukaryota</taxon>
        <taxon>Metazoa</taxon>
        <taxon>Chordata</taxon>
        <taxon>Craniata</taxon>
        <taxon>Vertebrata</taxon>
        <taxon>Euteleostomi</taxon>
        <taxon>Lepidosauria</taxon>
        <taxon>Squamata</taxon>
        <taxon>Bifurcata</taxon>
        <taxon>Unidentata</taxon>
        <taxon>Episquamata</taxon>
        <taxon>Toxicofera</taxon>
        <taxon>Serpentes</taxon>
        <taxon>Colubroidea</taxon>
        <taxon>Colubridae</taxon>
        <taxon>Colubrinae</taxon>
        <taxon>Pantherophis</taxon>
    </lineage>
</organism>
<reference evidence="5" key="1">
    <citation type="submission" date="2025-08" db="UniProtKB">
        <authorList>
            <consortium name="RefSeq"/>
        </authorList>
    </citation>
    <scope>IDENTIFICATION</scope>
    <source>
        <tissue evidence="5">Blood</tissue>
    </source>
</reference>
<evidence type="ECO:0000259" key="3">
    <source>
        <dbReference type="Pfam" id="PF10374"/>
    </source>
</evidence>
<evidence type="ECO:0000259" key="2">
    <source>
        <dbReference type="Pfam" id="PF10373"/>
    </source>
</evidence>
<gene>
    <name evidence="5" type="primary">SMG5</name>
</gene>
<dbReference type="Proteomes" id="UP001652622">
    <property type="component" value="Unplaced"/>
</dbReference>
<dbReference type="PANTHER" id="PTHR15696">
    <property type="entry name" value="SMG-7 SUPPRESSOR WITH MORPHOLOGICAL EFFECT ON GENITALIA PROTEIN 7"/>
    <property type="match status" value="1"/>
</dbReference>
<feature type="domain" description="Telomerase activating protein Est1-like N-terminal" evidence="3">
    <location>
        <begin position="78"/>
        <end position="189"/>
    </location>
</feature>
<evidence type="ECO:0000313" key="4">
    <source>
        <dbReference type="Proteomes" id="UP001652622"/>
    </source>
</evidence>
<proteinExistence type="predicted"/>